<evidence type="ECO:0000313" key="2">
    <source>
        <dbReference type="EMBL" id="CAD8343838.1"/>
    </source>
</evidence>
<gene>
    <name evidence="2" type="ORF">PARE0329_LOCUS473</name>
</gene>
<organism evidence="2">
    <name type="scientific">Pseudo-nitzschia arenysensis</name>
    <dbReference type="NCBI Taxonomy" id="697910"/>
    <lineage>
        <taxon>Eukaryota</taxon>
        <taxon>Sar</taxon>
        <taxon>Stramenopiles</taxon>
        <taxon>Ochrophyta</taxon>
        <taxon>Bacillariophyta</taxon>
        <taxon>Bacillariophyceae</taxon>
        <taxon>Bacillariophycidae</taxon>
        <taxon>Bacillariales</taxon>
        <taxon>Bacillariaceae</taxon>
        <taxon>Pseudo-nitzschia</taxon>
    </lineage>
</organism>
<protein>
    <recommendedName>
        <fullName evidence="1">Ribosomal protein mS38 C-terminal domain-containing protein</fullName>
    </recommendedName>
</protein>
<dbReference type="EMBL" id="HBEH01000682">
    <property type="protein sequence ID" value="CAD8343838.1"/>
    <property type="molecule type" value="Transcribed_RNA"/>
</dbReference>
<dbReference type="Pfam" id="PF08213">
    <property type="entry name" value="COX24_C"/>
    <property type="match status" value="1"/>
</dbReference>
<evidence type="ECO:0000259" key="1">
    <source>
        <dbReference type="SMART" id="SM01155"/>
    </source>
</evidence>
<dbReference type="AlphaFoldDB" id="A0A7S0F7U1"/>
<reference evidence="2" key="1">
    <citation type="submission" date="2021-01" db="EMBL/GenBank/DDBJ databases">
        <authorList>
            <person name="Corre E."/>
            <person name="Pelletier E."/>
            <person name="Niang G."/>
            <person name="Scheremetjew M."/>
            <person name="Finn R."/>
            <person name="Kale V."/>
            <person name="Holt S."/>
            <person name="Cochrane G."/>
            <person name="Meng A."/>
            <person name="Brown T."/>
            <person name="Cohen L."/>
        </authorList>
    </citation>
    <scope>NUCLEOTIDE SEQUENCE</scope>
    <source>
        <strain evidence="2">B593</strain>
    </source>
</reference>
<dbReference type="SMART" id="SM01155">
    <property type="entry name" value="DUF1713"/>
    <property type="match status" value="1"/>
</dbReference>
<accession>A0A7S0F7U1</accession>
<sequence length="120" mass="13811">MFALRQRVLGPAASLAKRSLRSNFSVAPQAAPLRFSTHTSLAIAAPEVPVVVLSTSHALASSRMVTNTLFQTTSNWWIMLRNNFQETGIYMISTLKRRRKMMNKHKLRKRRKKNRMKNKK</sequence>
<name>A0A7S0F7U1_9STRA</name>
<proteinExistence type="predicted"/>
<feature type="domain" description="Ribosomal protein mS38 C-terminal" evidence="1">
    <location>
        <begin position="90"/>
        <end position="120"/>
    </location>
</feature>
<dbReference type="InterPro" id="IPR013177">
    <property type="entry name" value="Ribosomal_mS38_C"/>
</dbReference>